<evidence type="ECO:0000256" key="4">
    <source>
        <dbReference type="ARBA" id="ARBA00022842"/>
    </source>
</evidence>
<dbReference type="EMBL" id="JAVMBO010000014">
    <property type="protein sequence ID" value="MDS1310548.1"/>
    <property type="molecule type" value="Genomic_DNA"/>
</dbReference>
<dbReference type="Proteomes" id="UP001267407">
    <property type="component" value="Unassembled WGS sequence"/>
</dbReference>
<dbReference type="EC" id="2.7.7.49" evidence="6"/>
<sequence>MRTRKKYPIDQSPLYKLSNHKRLAKILAVQPSTLKKLVARGDANYKFGSVGDEDPRDIEIPKAQLLRIHKRLNSLLNRIEKPDYLMSGVRGRSHVDNAKRHLGHHAVVKVDIKKFYPSTTKSIVSRGLRKTFRCSEDIAETLAELSTVRSYIPTGSPLSQSMAFMVNLPAFNHINAYSRSRNLRFTLYVDDLTFSGEKIPKDFVSYVQNYLKNSRGYGSHKIRRYSASTEKVITGVVLDGNNAKVKRTQRRVIASLYRSIPYYCEPVRREDAATIKFFQRIIGHLFSAGEISPGYRNLGAKTVAKRKAAGVRAQNQNTI</sequence>
<name>A0ABU2HHJ7_9GAMM</name>
<dbReference type="GO" id="GO:0003964">
    <property type="term" value="F:RNA-directed DNA polymerase activity"/>
    <property type="evidence" value="ECO:0007669"/>
    <property type="project" value="UniProtKB-KW"/>
</dbReference>
<accession>A0ABU2HHJ7</accession>
<keyword evidence="3" id="KW-0479">Metal-binding</keyword>
<dbReference type="RefSeq" id="WP_310966307.1">
    <property type="nucleotide sequence ID" value="NZ_JAVMBO010000014.1"/>
</dbReference>
<keyword evidence="5 6" id="KW-0695">RNA-directed DNA polymerase</keyword>
<keyword evidence="1 6" id="KW-0808">Transferase</keyword>
<keyword evidence="4" id="KW-0460">Magnesium</keyword>
<dbReference type="InterPro" id="IPR000123">
    <property type="entry name" value="Reverse_transcriptase_msDNA"/>
</dbReference>
<gene>
    <name evidence="6" type="ORF">RKA07_10660</name>
</gene>
<reference evidence="6" key="1">
    <citation type="submission" date="2023-09" db="EMBL/GenBank/DDBJ databases">
        <title>Marinobacter sediminicola sp. nov. and Marinobacter maritimum sp. nov., isolated from marine sediment.</title>
        <authorList>
            <person name="An J."/>
        </authorList>
    </citation>
    <scope>NUCLEOTIDE SEQUENCE</scope>
    <source>
        <strain evidence="6">F60267</strain>
    </source>
</reference>
<dbReference type="CDD" id="cd03487">
    <property type="entry name" value="RT_Bac_retron_II"/>
    <property type="match status" value="1"/>
</dbReference>
<proteinExistence type="predicted"/>
<comment type="caution">
    <text evidence="6">The sequence shown here is derived from an EMBL/GenBank/DDBJ whole genome shotgun (WGS) entry which is preliminary data.</text>
</comment>
<organism evidence="6 7">
    <name type="scientific">Marinobacter xiaoshiensis</name>
    <dbReference type="NCBI Taxonomy" id="3073652"/>
    <lineage>
        <taxon>Bacteria</taxon>
        <taxon>Pseudomonadati</taxon>
        <taxon>Pseudomonadota</taxon>
        <taxon>Gammaproteobacteria</taxon>
        <taxon>Pseudomonadales</taxon>
        <taxon>Marinobacteraceae</taxon>
        <taxon>Marinobacter</taxon>
    </lineage>
</organism>
<evidence type="ECO:0000256" key="1">
    <source>
        <dbReference type="ARBA" id="ARBA00022679"/>
    </source>
</evidence>
<evidence type="ECO:0000256" key="2">
    <source>
        <dbReference type="ARBA" id="ARBA00022695"/>
    </source>
</evidence>
<dbReference type="PRINTS" id="PR00866">
    <property type="entry name" value="RNADNAPOLMS"/>
</dbReference>
<keyword evidence="2 6" id="KW-0548">Nucleotidyltransferase</keyword>
<protein>
    <submittedName>
        <fullName evidence="6">Reverse transcriptase family protein</fullName>
        <ecNumber evidence="6">2.7.7.49</ecNumber>
    </submittedName>
</protein>
<evidence type="ECO:0000313" key="7">
    <source>
        <dbReference type="Proteomes" id="UP001267407"/>
    </source>
</evidence>
<evidence type="ECO:0000256" key="5">
    <source>
        <dbReference type="ARBA" id="ARBA00022918"/>
    </source>
</evidence>
<keyword evidence="7" id="KW-1185">Reference proteome</keyword>
<evidence type="ECO:0000256" key="3">
    <source>
        <dbReference type="ARBA" id="ARBA00022723"/>
    </source>
</evidence>
<evidence type="ECO:0000313" key="6">
    <source>
        <dbReference type="EMBL" id="MDS1310548.1"/>
    </source>
</evidence>